<comment type="similarity">
    <text evidence="1">Belongs to the peptidase S12 family.</text>
</comment>
<comment type="caution">
    <text evidence="3">The sequence shown here is derived from an EMBL/GenBank/DDBJ whole genome shotgun (WGS) entry which is preliminary data.</text>
</comment>
<dbReference type="AlphaFoldDB" id="A0A5M9MZG4"/>
<dbReference type="PANTHER" id="PTHR46825">
    <property type="entry name" value="D-ALANYL-D-ALANINE-CARBOXYPEPTIDASE/ENDOPEPTIDASE AMPH"/>
    <property type="match status" value="1"/>
</dbReference>
<evidence type="ECO:0000313" key="4">
    <source>
        <dbReference type="Proteomes" id="UP000324241"/>
    </source>
</evidence>
<name>A0A5M9MZG4_9EURO</name>
<protein>
    <recommendedName>
        <fullName evidence="2">Beta-lactamase-related domain-containing protein</fullName>
    </recommendedName>
</protein>
<dbReference type="GeneID" id="54329190"/>
<evidence type="ECO:0000259" key="2">
    <source>
        <dbReference type="Pfam" id="PF00144"/>
    </source>
</evidence>
<gene>
    <name evidence="3" type="ORF">ATNIH1004_006488</name>
</gene>
<dbReference type="PANTHER" id="PTHR46825:SF14">
    <property type="entry name" value="BETA-LACTAMASE-RELATED DOMAIN-CONTAINING PROTEIN"/>
    <property type="match status" value="1"/>
</dbReference>
<dbReference type="Gene3D" id="3.40.710.10">
    <property type="entry name" value="DD-peptidase/beta-lactamase superfamily"/>
    <property type="match status" value="1"/>
</dbReference>
<dbReference type="InterPro" id="IPR050491">
    <property type="entry name" value="AmpC-like"/>
</dbReference>
<dbReference type="InterPro" id="IPR001466">
    <property type="entry name" value="Beta-lactam-related"/>
</dbReference>
<dbReference type="OrthoDB" id="5946976at2759"/>
<dbReference type="SUPFAM" id="SSF56601">
    <property type="entry name" value="beta-lactamase/transpeptidase-like"/>
    <property type="match status" value="1"/>
</dbReference>
<accession>A0A5M9MZG4</accession>
<dbReference type="Proteomes" id="UP000324241">
    <property type="component" value="Unassembled WGS sequence"/>
</dbReference>
<sequence length="554" mass="62930">MNDDTLLSRLVGTTPLVEEVKQICEVASISWGVLHHGQVIHRQSIGYRDVENQLDANPDTMYIIGSISKSFLSAAVGKLVDEGKLSWLHPIQKYIPEFNPSGDPNIGLKADLIDALRHSTGLAQPTLLCLGPRSTILNNEKDYIRLLNSLPTSNHEGQRFNSWWMYNNYPYGLVAKVVEVVSGQSYASYVREHILTPLQMHSTVISSRDWKKDNVAHPYVYTSDGKYAKLSSESWPCDDHSPLLAAMGMRSSLNDMLTWSKAVLEAETQETDQNGGSIGSENPLRQMKKIRQAYWTRPVDDTFQNETAYCMGWLRVEMPSSMIGSLSCNTDTRKRNEHLKYILGTRSKPMVTICHNGIMNGSTAAVYTFPETQSAVVALSNSLNSGDASDFTAQILIQALFDLQPHVDILPLVRMEAQIPREWYETEFAGPWRRNRRETDEERSRTLYLGDYYGFDDTFVLSIVPKPSDTSPGFSLAVVFNRQAASVCDLQFYRKDTYSFFPLSHDDHLVTIYPLWCDYRMTILEFHLNKTNSKATSIRWLWDEDEEPAIFTKK</sequence>
<organism evidence="3 4">
    <name type="scientific">Aspergillus tanneri</name>
    <dbReference type="NCBI Taxonomy" id="1220188"/>
    <lineage>
        <taxon>Eukaryota</taxon>
        <taxon>Fungi</taxon>
        <taxon>Dikarya</taxon>
        <taxon>Ascomycota</taxon>
        <taxon>Pezizomycotina</taxon>
        <taxon>Eurotiomycetes</taxon>
        <taxon>Eurotiomycetidae</taxon>
        <taxon>Eurotiales</taxon>
        <taxon>Aspergillaceae</taxon>
        <taxon>Aspergillus</taxon>
        <taxon>Aspergillus subgen. Circumdati</taxon>
    </lineage>
</organism>
<dbReference type="InterPro" id="IPR012338">
    <property type="entry name" value="Beta-lactam/transpept-like"/>
</dbReference>
<evidence type="ECO:0000256" key="1">
    <source>
        <dbReference type="ARBA" id="ARBA00038215"/>
    </source>
</evidence>
<proteinExistence type="inferred from homology"/>
<feature type="domain" description="Beta-lactamase-related" evidence="2">
    <location>
        <begin position="25"/>
        <end position="393"/>
    </location>
</feature>
<dbReference type="Pfam" id="PF00144">
    <property type="entry name" value="Beta-lactamase"/>
    <property type="match status" value="1"/>
</dbReference>
<dbReference type="VEuPathDB" id="FungiDB:EYZ11_004724"/>
<dbReference type="EMBL" id="QUQM01000004">
    <property type="protein sequence ID" value="KAA8647787.1"/>
    <property type="molecule type" value="Genomic_DNA"/>
</dbReference>
<evidence type="ECO:0000313" key="3">
    <source>
        <dbReference type="EMBL" id="KAA8647787.1"/>
    </source>
</evidence>
<dbReference type="RefSeq" id="XP_033427148.1">
    <property type="nucleotide sequence ID" value="XM_033571116.1"/>
</dbReference>
<reference evidence="3 4" key="1">
    <citation type="submission" date="2019-08" db="EMBL/GenBank/DDBJ databases">
        <title>The genome sequence of a newly discovered highly antifungal drug resistant Aspergillus species, Aspergillus tanneri NIH 1004.</title>
        <authorList>
            <person name="Mounaud S."/>
            <person name="Singh I."/>
            <person name="Joardar V."/>
            <person name="Pakala S."/>
            <person name="Pakala S."/>
            <person name="Venepally P."/>
            <person name="Chung J.K."/>
            <person name="Losada L."/>
            <person name="Nierman W.C."/>
        </authorList>
    </citation>
    <scope>NUCLEOTIDE SEQUENCE [LARGE SCALE GENOMIC DNA]</scope>
    <source>
        <strain evidence="3 4">NIH1004</strain>
    </source>
</reference>